<dbReference type="AlphaFoldDB" id="A0A7J7LVC1"/>
<sequence>MLRWYAKSLSTFLRSSLVKKSRQKPKESLSVLSDVSILHYVSSAALGLPQNKHEFTVVLDDITLATSNRTTANGSSGNGVGSPDVRRQFQPEMVRLDINYATKIPTKVMTDALCGLESHNSQEVLCVLDIILRQHASRKSCLLFGQSGLYGNFKNFTDPGGGVLECRAFHSVFITVQDGLSLNVGTDVSMTMIVQPGPIVNFLIANLGSRTPDHD</sequence>
<evidence type="ECO:0000313" key="1">
    <source>
        <dbReference type="EMBL" id="KAF6146529.1"/>
    </source>
</evidence>
<organism evidence="1 2">
    <name type="scientific">Kingdonia uniflora</name>
    <dbReference type="NCBI Taxonomy" id="39325"/>
    <lineage>
        <taxon>Eukaryota</taxon>
        <taxon>Viridiplantae</taxon>
        <taxon>Streptophyta</taxon>
        <taxon>Embryophyta</taxon>
        <taxon>Tracheophyta</taxon>
        <taxon>Spermatophyta</taxon>
        <taxon>Magnoliopsida</taxon>
        <taxon>Ranunculales</taxon>
        <taxon>Circaeasteraceae</taxon>
        <taxon>Kingdonia</taxon>
    </lineage>
</organism>
<reference evidence="1 2" key="1">
    <citation type="journal article" date="2020" name="IScience">
        <title>Genome Sequencing of the Endangered Kingdonia uniflora (Circaeasteraceae, Ranunculales) Reveals Potential Mechanisms of Evolutionary Specialization.</title>
        <authorList>
            <person name="Sun Y."/>
            <person name="Deng T."/>
            <person name="Zhang A."/>
            <person name="Moore M.J."/>
            <person name="Landis J.B."/>
            <person name="Lin N."/>
            <person name="Zhang H."/>
            <person name="Zhang X."/>
            <person name="Huang J."/>
            <person name="Zhang X."/>
            <person name="Sun H."/>
            <person name="Wang H."/>
        </authorList>
    </citation>
    <scope>NUCLEOTIDE SEQUENCE [LARGE SCALE GENOMIC DNA]</scope>
    <source>
        <strain evidence="1">TB1705</strain>
        <tissue evidence="1">Leaf</tissue>
    </source>
</reference>
<accession>A0A7J7LVC1</accession>
<dbReference type="EMBL" id="JACGCM010001965">
    <property type="protein sequence ID" value="KAF6146529.1"/>
    <property type="molecule type" value="Genomic_DNA"/>
</dbReference>
<dbReference type="PANTHER" id="PTHR22891">
    <property type="entry name" value="EUKARYOTIC TRANSLATION INITIATION FACTOR 2C"/>
    <property type="match status" value="1"/>
</dbReference>
<gene>
    <name evidence="1" type="ORF">GIB67_008815</name>
</gene>
<dbReference type="Proteomes" id="UP000541444">
    <property type="component" value="Unassembled WGS sequence"/>
</dbReference>
<comment type="caution">
    <text evidence="1">The sequence shown here is derived from an EMBL/GenBank/DDBJ whole genome shotgun (WGS) entry which is preliminary data.</text>
</comment>
<keyword evidence="2" id="KW-1185">Reference proteome</keyword>
<proteinExistence type="predicted"/>
<evidence type="ECO:0000313" key="2">
    <source>
        <dbReference type="Proteomes" id="UP000541444"/>
    </source>
</evidence>
<protein>
    <submittedName>
        <fullName evidence="1">Uncharacterized protein</fullName>
    </submittedName>
</protein>
<dbReference type="OrthoDB" id="1716383at2759"/>
<name>A0A7J7LVC1_9MAGN</name>